<evidence type="ECO:0000313" key="3">
    <source>
        <dbReference type="RefSeq" id="XP_016476942.1"/>
    </source>
</evidence>
<dbReference type="RefSeq" id="XP_016476942.1">
    <property type="nucleotide sequence ID" value="XM_016621456.2"/>
</dbReference>
<dbReference type="KEGG" id="nta:107798453"/>
<feature type="region of interest" description="Disordered" evidence="1">
    <location>
        <begin position="18"/>
        <end position="38"/>
    </location>
</feature>
<evidence type="ECO:0000256" key="1">
    <source>
        <dbReference type="SAM" id="MobiDB-lite"/>
    </source>
</evidence>
<dbReference type="OrthoDB" id="10275343at2759"/>
<dbReference type="PaxDb" id="4097-A0A1S4AJR7"/>
<dbReference type="GeneID" id="107798453"/>
<name>A0A1S4AJR7_TOBAC</name>
<dbReference type="PANTHER" id="PTHR46157:SF4">
    <property type="entry name" value="K(+) EFFLUX ANTIPORTER 3, CHLOROPLASTIC"/>
    <property type="match status" value="1"/>
</dbReference>
<accession>A0A1S4AJR7</accession>
<dbReference type="PANTHER" id="PTHR46157">
    <property type="entry name" value="K(+) EFFLUX ANTIPORTER 3, CHLOROPLASTIC"/>
    <property type="match status" value="1"/>
</dbReference>
<keyword evidence="2" id="KW-1185">Reference proteome</keyword>
<feature type="compositionally biased region" description="Polar residues" evidence="1">
    <location>
        <begin position="19"/>
        <end position="31"/>
    </location>
</feature>
<dbReference type="GO" id="GO:0016020">
    <property type="term" value="C:membrane"/>
    <property type="evidence" value="ECO:0000318"/>
    <property type="project" value="GO_Central"/>
</dbReference>
<reference evidence="2" key="1">
    <citation type="journal article" date="2014" name="Nat. Commun.">
        <title>The tobacco genome sequence and its comparison with those of tomato and potato.</title>
        <authorList>
            <person name="Sierro N."/>
            <person name="Battey J.N."/>
            <person name="Ouadi S."/>
            <person name="Bakaher N."/>
            <person name="Bovet L."/>
            <person name="Willig A."/>
            <person name="Goepfert S."/>
            <person name="Peitsch M.C."/>
            <person name="Ivanov N.V."/>
        </authorList>
    </citation>
    <scope>NUCLEOTIDE SEQUENCE [LARGE SCALE GENOMIC DNA]</scope>
</reference>
<protein>
    <submittedName>
        <fullName evidence="3">Uncharacterized protein LOC107798453</fullName>
    </submittedName>
</protein>
<gene>
    <name evidence="3" type="primary">LOC107798453</name>
</gene>
<sequence length="889" mass="97755">MKNISKVVGPLKEKMVPTFESQSKVMESPPSNRDFELQSESADSAFSLKSDGNESDLTSVSIITPLAQNSCATSIVNGIVADSVTRSGKVHFLFKVTAEWWIFLPSSLTALALGDILRVGADSSMLGSGDCEIDLVDLLNYLKELRPLDLAFLSCIRMVSQMYAPVMKINFRNYSSVSNATVTTSSSCMDLNASYLVFEKLKEKMVQLVVDVAKGSVETPAKRAVNSGLNSAMSTDVCDICGAESTKNLTPVGAVKVWSSLIWLLKLACQYFERLCPSFGTMVWKSSDAHFSQFCVVDQHLKQLLSGAELLTFTTKPLLPVLGRNLIVGDFFEIPFDPGVVISSFSHITLEDKGDLTGRLFAESHSIHVHEQILYSCLSAGFSKDGSCKGLQYYVVMRREFFVTALWGWTDIFLIDGVNALALILDPFGSPGFSAVIIIVRNKNYPSTVRDLVMRPHVFIIDEPFYRLDSVSTLLLMGTSRIVAFIFMFYLLGRAGCSEEALELIKVMSVCLTTFEVSCAVGEDYHREVVAESIAFRLDEESVFTFDPGRGYWLSSGNAFVSQSLMQNTRYGSHKFAYGSNLIVGDVATVAMQSCAYWNIFNNEGTTTEVPSVHSLEVVFERPLWNSFVKKLEAFSVALGAIQCIWTLPGPTSCQELSSTGVIFILIVSGTCTSGASWCVYKGTRSTSEVIPAHFFNTEFSRVLWSSCGKSLVTNKSAILEGAIKIFSARSIDEIVYSLCSLLALVCNYRMDASKNSKDVGEINCKVASQELDVCGVICFSLQFFIQQYESILKDTMMGATLSLSSSVLVQQIQTKKCELPAKFNLFSSGMLLLHNSVKVPLEVILPVVEKQYIVKESSESMLAKGTVKAVSELGLSLVGLLLHTRVYF</sequence>
<dbReference type="AlphaFoldDB" id="A0A1S4AJR7"/>
<proteinExistence type="predicted"/>
<dbReference type="GO" id="GO:0009507">
    <property type="term" value="C:chloroplast"/>
    <property type="evidence" value="ECO:0000318"/>
    <property type="project" value="GO_Central"/>
</dbReference>
<reference evidence="3" key="2">
    <citation type="submission" date="2025-08" db="UniProtKB">
        <authorList>
            <consortium name="RefSeq"/>
        </authorList>
    </citation>
    <scope>IDENTIFICATION</scope>
    <source>
        <tissue evidence="3">Leaf</tissue>
    </source>
</reference>
<dbReference type="RefSeq" id="XP_016476942.1">
    <property type="nucleotide sequence ID" value="XM_016621456.1"/>
</dbReference>
<dbReference type="Proteomes" id="UP000790787">
    <property type="component" value="Chromosome 15"/>
</dbReference>
<organism evidence="2 3">
    <name type="scientific">Nicotiana tabacum</name>
    <name type="common">Common tobacco</name>
    <dbReference type="NCBI Taxonomy" id="4097"/>
    <lineage>
        <taxon>Eukaryota</taxon>
        <taxon>Viridiplantae</taxon>
        <taxon>Streptophyta</taxon>
        <taxon>Embryophyta</taxon>
        <taxon>Tracheophyta</taxon>
        <taxon>Spermatophyta</taxon>
        <taxon>Magnoliopsida</taxon>
        <taxon>eudicotyledons</taxon>
        <taxon>Gunneridae</taxon>
        <taxon>Pentapetalae</taxon>
        <taxon>asterids</taxon>
        <taxon>lamiids</taxon>
        <taxon>Solanales</taxon>
        <taxon>Solanaceae</taxon>
        <taxon>Nicotianoideae</taxon>
        <taxon>Nicotianeae</taxon>
        <taxon>Nicotiana</taxon>
    </lineage>
</organism>
<evidence type="ECO:0000313" key="2">
    <source>
        <dbReference type="Proteomes" id="UP000790787"/>
    </source>
</evidence>